<protein>
    <submittedName>
        <fullName evidence="1">Uncharacterized protein</fullName>
    </submittedName>
</protein>
<comment type="caution">
    <text evidence="1">The sequence shown here is derived from an EMBL/GenBank/DDBJ whole genome shotgun (WGS) entry which is preliminary data.</text>
</comment>
<dbReference type="AlphaFoldDB" id="A0A9D4FMP4"/>
<gene>
    <name evidence="1" type="ORF">DPMN_154047</name>
</gene>
<dbReference type="EMBL" id="JAIWYP010000007">
    <property type="protein sequence ID" value="KAH3800414.1"/>
    <property type="molecule type" value="Genomic_DNA"/>
</dbReference>
<dbReference type="Proteomes" id="UP000828390">
    <property type="component" value="Unassembled WGS sequence"/>
</dbReference>
<accession>A0A9D4FMP4</accession>
<proteinExistence type="predicted"/>
<keyword evidence="2" id="KW-1185">Reference proteome</keyword>
<evidence type="ECO:0000313" key="2">
    <source>
        <dbReference type="Proteomes" id="UP000828390"/>
    </source>
</evidence>
<sequence>MARVLQFLCGLDIKSANKLSVIIYEHSKSLDLQVRHQRELQSMVLNGYVEAIFDNKNAGDICLKLSYFDFTTLNINKHKHTDLKEILLINKSNVRTLRLNPDALRCLELSDFEEILHLSETCIERMYIYANDRTHLKTLTTSTYFEFMSTSYNLDLSSCQNLKKLHIDGPLNVLPNAFQGLSMLKCARLKCKCNFLNVSTCQNLNELYVGEHVTLLQNALIGLMNLKMLTVKSVCDTKITLDLSTCRGLEQLIIEGDVILLPNALCELVELKSIKLWCECVGLDVSSCHNLEEMVIFNGVTLASNVILELLKLIRVTIKGRCDTLDLSLCAHLEDVVIDGEVMLLPNALKGLRQLKRISLRCLCSDLDLTQCDNLECIDLGENVTVLPNTLANVKTMARFTLSNNGHKSADILKWWPVHMGGISLPPNLNNVVLRRLNFPPMWLKCLLGTLSKSDHPSQYTFDMCSITTNVESREQTSEGVTHLDYMTIKRSTSNIRLHIGSDCVQLYEALQDTIIESLTIQCVNSFNVLAETLINIIGLKELRINFQTFGDFDIPTSVVYVFLIFSSLSSSSLFNLLNSLSLHNPGVKCKVLFEMTEPKDKYEVVRTKLDSLECIRVERFETLTHIIDCLEMAWNYTDDEDKIDVDDADSEFCCFDTKGIEDEDSDQNEESVASDTDDNDYTCALGADNKSSHQYLLMHLCINSRNCVLPPT</sequence>
<name>A0A9D4FMP4_DREPO</name>
<organism evidence="1 2">
    <name type="scientific">Dreissena polymorpha</name>
    <name type="common">Zebra mussel</name>
    <name type="synonym">Mytilus polymorpha</name>
    <dbReference type="NCBI Taxonomy" id="45954"/>
    <lineage>
        <taxon>Eukaryota</taxon>
        <taxon>Metazoa</taxon>
        <taxon>Spiralia</taxon>
        <taxon>Lophotrochozoa</taxon>
        <taxon>Mollusca</taxon>
        <taxon>Bivalvia</taxon>
        <taxon>Autobranchia</taxon>
        <taxon>Heteroconchia</taxon>
        <taxon>Euheterodonta</taxon>
        <taxon>Imparidentia</taxon>
        <taxon>Neoheterodontei</taxon>
        <taxon>Myida</taxon>
        <taxon>Dreissenoidea</taxon>
        <taxon>Dreissenidae</taxon>
        <taxon>Dreissena</taxon>
    </lineage>
</organism>
<reference evidence="1" key="2">
    <citation type="submission" date="2020-11" db="EMBL/GenBank/DDBJ databases">
        <authorList>
            <person name="McCartney M.A."/>
            <person name="Auch B."/>
            <person name="Kono T."/>
            <person name="Mallez S."/>
            <person name="Becker A."/>
            <person name="Gohl D.M."/>
            <person name="Silverstein K.A.T."/>
            <person name="Koren S."/>
            <person name="Bechman K.B."/>
            <person name="Herman A."/>
            <person name="Abrahante J.E."/>
            <person name="Garbe J."/>
        </authorList>
    </citation>
    <scope>NUCLEOTIDE SEQUENCE</scope>
    <source>
        <strain evidence="1">Duluth1</strain>
        <tissue evidence="1">Whole animal</tissue>
    </source>
</reference>
<reference evidence="1" key="1">
    <citation type="journal article" date="2019" name="bioRxiv">
        <title>The Genome of the Zebra Mussel, Dreissena polymorpha: A Resource for Invasive Species Research.</title>
        <authorList>
            <person name="McCartney M.A."/>
            <person name="Auch B."/>
            <person name="Kono T."/>
            <person name="Mallez S."/>
            <person name="Zhang Y."/>
            <person name="Obille A."/>
            <person name="Becker A."/>
            <person name="Abrahante J.E."/>
            <person name="Garbe J."/>
            <person name="Badalamenti J.P."/>
            <person name="Herman A."/>
            <person name="Mangelson H."/>
            <person name="Liachko I."/>
            <person name="Sullivan S."/>
            <person name="Sone E.D."/>
            <person name="Koren S."/>
            <person name="Silverstein K.A.T."/>
            <person name="Beckman K.B."/>
            <person name="Gohl D.M."/>
        </authorList>
    </citation>
    <scope>NUCLEOTIDE SEQUENCE</scope>
    <source>
        <strain evidence="1">Duluth1</strain>
        <tissue evidence="1">Whole animal</tissue>
    </source>
</reference>
<evidence type="ECO:0000313" key="1">
    <source>
        <dbReference type="EMBL" id="KAH3800414.1"/>
    </source>
</evidence>